<evidence type="ECO:0000313" key="3">
    <source>
        <dbReference type="Proteomes" id="UP000446658"/>
    </source>
</evidence>
<evidence type="ECO:0000313" key="2">
    <source>
        <dbReference type="EMBL" id="MTD33971.1"/>
    </source>
</evidence>
<evidence type="ECO:0000259" key="1">
    <source>
        <dbReference type="Pfam" id="PF24746"/>
    </source>
</evidence>
<comment type="caution">
    <text evidence="2">The sequence shown here is derived from an EMBL/GenBank/DDBJ whole genome shotgun (WGS) entry which is preliminary data.</text>
</comment>
<feature type="domain" description="DUF7694" evidence="1">
    <location>
        <begin position="37"/>
        <end position="100"/>
    </location>
</feature>
<accession>A0A844GFC0</accession>
<sequence>MTPAPRDRWPEIKGRNFPFAVYWSKDFMVQLYAEPNDIVRLSVCRTCLGNDGHWIDGISWEELQDIKDGVGYGSNDAIEVYPRIGDVVNVANMRHLWVLPSELDFIWRRSSTT</sequence>
<organism evidence="2 3">
    <name type="scientific">Paludibacterium denitrificans</name>
    <dbReference type="NCBI Taxonomy" id="2675226"/>
    <lineage>
        <taxon>Bacteria</taxon>
        <taxon>Pseudomonadati</taxon>
        <taxon>Pseudomonadota</taxon>
        <taxon>Betaproteobacteria</taxon>
        <taxon>Neisseriales</taxon>
        <taxon>Chromobacteriaceae</taxon>
        <taxon>Paludibacterium</taxon>
    </lineage>
</organism>
<dbReference type="Pfam" id="PF24746">
    <property type="entry name" value="DUF7694"/>
    <property type="match status" value="1"/>
</dbReference>
<proteinExistence type="predicted"/>
<gene>
    <name evidence="2" type="ORF">GKE73_16130</name>
</gene>
<dbReference type="InterPro" id="IPR056111">
    <property type="entry name" value="DUF7694"/>
</dbReference>
<protein>
    <recommendedName>
        <fullName evidence="1">DUF7694 domain-containing protein</fullName>
    </recommendedName>
</protein>
<keyword evidence="3" id="KW-1185">Reference proteome</keyword>
<reference evidence="2 3" key="1">
    <citation type="submission" date="2019-11" db="EMBL/GenBank/DDBJ databases">
        <title>Draft genome sequence of Paludibacterium sp. dN18-1.</title>
        <authorList>
            <person name="Im W.-T."/>
        </authorList>
    </citation>
    <scope>NUCLEOTIDE SEQUENCE [LARGE SCALE GENOMIC DNA]</scope>
    <source>
        <strain evidence="3">dN 18-1</strain>
    </source>
</reference>
<dbReference type="AlphaFoldDB" id="A0A844GFC0"/>
<dbReference type="Proteomes" id="UP000446658">
    <property type="component" value="Unassembled WGS sequence"/>
</dbReference>
<dbReference type="EMBL" id="WLYX01000001">
    <property type="protein sequence ID" value="MTD33971.1"/>
    <property type="molecule type" value="Genomic_DNA"/>
</dbReference>
<name>A0A844GFC0_9NEIS</name>